<gene>
    <name evidence="2" type="ORF">CRE_12504</name>
</gene>
<sequence>MRLYLALSCLLLVVESEIHIFESKTTEIPAQRGTRIYFLTNGNEDDLRDITIKAEKSHIDTNVSKYSVPQVDGSLNPLTITADNDTVVITRPVGNTTPVTVYQDRVTDSLNVFPVFSNSAIQFKSGKNVFFAVDKPNGKILTIKNLKVDRQNNGFLRAYSGVPGDLIPPPYLFFSSDLYDDVNFYQQLDIPLSDFSLDVVFSGVSYTVSFGEATTTLQSAGLVMSPGFPTTMQPSDVSYTVRRTGDELISLHMNPYFYREQSYITDINVKFGFGVEQGNSFPSELNGRLSASGAINSVEVKSIGAFAIQYYTNSTATSGTVPVEIGTTPSVQTTTKSSYLKQASLSFLTLFASLLLR</sequence>
<dbReference type="Proteomes" id="UP000008281">
    <property type="component" value="Unassembled WGS sequence"/>
</dbReference>
<dbReference type="FunCoup" id="E3M7A8">
    <property type="interactions" value="6"/>
</dbReference>
<reference evidence="2" key="1">
    <citation type="submission" date="2007-07" db="EMBL/GenBank/DDBJ databases">
        <title>PCAP assembly of the Caenorhabditis remanei genome.</title>
        <authorList>
            <consortium name="The Caenorhabditis remanei Sequencing Consortium"/>
            <person name="Wilson R.K."/>
        </authorList>
    </citation>
    <scope>NUCLEOTIDE SEQUENCE [LARGE SCALE GENOMIC DNA]</scope>
    <source>
        <strain evidence="2">PB4641</strain>
    </source>
</reference>
<organism evidence="3">
    <name type="scientific">Caenorhabditis remanei</name>
    <name type="common">Caenorhabditis vulgaris</name>
    <dbReference type="NCBI Taxonomy" id="31234"/>
    <lineage>
        <taxon>Eukaryota</taxon>
        <taxon>Metazoa</taxon>
        <taxon>Ecdysozoa</taxon>
        <taxon>Nematoda</taxon>
        <taxon>Chromadorea</taxon>
        <taxon>Rhabditida</taxon>
        <taxon>Rhabditina</taxon>
        <taxon>Rhabditomorpha</taxon>
        <taxon>Rhabditoidea</taxon>
        <taxon>Rhabditidae</taxon>
        <taxon>Peloderinae</taxon>
        <taxon>Caenorhabditis</taxon>
    </lineage>
</organism>
<dbReference type="EMBL" id="DS268427">
    <property type="protein sequence ID" value="EFO93895.1"/>
    <property type="molecule type" value="Genomic_DNA"/>
</dbReference>
<accession>E3M7A8</accession>
<evidence type="ECO:0000313" key="2">
    <source>
        <dbReference type="EMBL" id="EFO93895.1"/>
    </source>
</evidence>
<dbReference type="AlphaFoldDB" id="E3M7A8"/>
<feature type="chain" id="PRO_5003176250" description="CUB-like domain-containing protein" evidence="1">
    <location>
        <begin position="17"/>
        <end position="357"/>
    </location>
</feature>
<dbReference type="InParanoid" id="E3M7A8"/>
<keyword evidence="1" id="KW-0732">Signal</keyword>
<dbReference type="eggNOG" id="ENOG502TH8F">
    <property type="taxonomic scope" value="Eukaryota"/>
</dbReference>
<feature type="signal peptide" evidence="1">
    <location>
        <begin position="1"/>
        <end position="16"/>
    </location>
</feature>
<evidence type="ECO:0008006" key="4">
    <source>
        <dbReference type="Google" id="ProtNLM"/>
    </source>
</evidence>
<keyword evidence="3" id="KW-1185">Reference proteome</keyword>
<dbReference type="OrthoDB" id="5823274at2759"/>
<proteinExistence type="predicted"/>
<protein>
    <recommendedName>
        <fullName evidence="4">CUB-like domain-containing protein</fullName>
    </recommendedName>
</protein>
<dbReference type="HOGENOM" id="CLU_776693_0_0_1"/>
<name>E3M7A8_CAERE</name>
<evidence type="ECO:0000313" key="3">
    <source>
        <dbReference type="Proteomes" id="UP000008281"/>
    </source>
</evidence>
<evidence type="ECO:0000256" key="1">
    <source>
        <dbReference type="SAM" id="SignalP"/>
    </source>
</evidence>
<dbReference type="OMA" id="EIHIFES"/>